<proteinExistence type="predicted"/>
<evidence type="ECO:0000256" key="3">
    <source>
        <dbReference type="ARBA" id="ARBA00023004"/>
    </source>
</evidence>
<organism evidence="6">
    <name type="scientific">marine metagenome</name>
    <dbReference type="NCBI Taxonomy" id="408172"/>
    <lineage>
        <taxon>unclassified sequences</taxon>
        <taxon>metagenomes</taxon>
        <taxon>ecological metagenomes</taxon>
    </lineage>
</organism>
<evidence type="ECO:0000256" key="4">
    <source>
        <dbReference type="ARBA" id="ARBA00023014"/>
    </source>
</evidence>
<dbReference type="GO" id="GO:0046872">
    <property type="term" value="F:metal ion binding"/>
    <property type="evidence" value="ECO:0007669"/>
    <property type="project" value="UniProtKB-KW"/>
</dbReference>
<dbReference type="EMBL" id="UINC01130872">
    <property type="protein sequence ID" value="SVD12218.1"/>
    <property type="molecule type" value="Genomic_DNA"/>
</dbReference>
<evidence type="ECO:0000256" key="1">
    <source>
        <dbReference type="ARBA" id="ARBA00022714"/>
    </source>
</evidence>
<dbReference type="AlphaFoldDB" id="A0A382SSR2"/>
<keyword evidence="2" id="KW-0479">Metal-binding</keyword>
<reference evidence="6" key="1">
    <citation type="submission" date="2018-05" db="EMBL/GenBank/DDBJ databases">
        <authorList>
            <person name="Lanie J.A."/>
            <person name="Ng W.-L."/>
            <person name="Kazmierczak K.M."/>
            <person name="Andrzejewski T.M."/>
            <person name="Davidsen T.M."/>
            <person name="Wayne K.J."/>
            <person name="Tettelin H."/>
            <person name="Glass J.I."/>
            <person name="Rusch D."/>
            <person name="Podicherti R."/>
            <person name="Tsui H.-C.T."/>
            <person name="Winkler M.E."/>
        </authorList>
    </citation>
    <scope>NUCLEOTIDE SEQUENCE</scope>
</reference>
<feature type="domain" description="Rieske" evidence="5">
    <location>
        <begin position="7"/>
        <end position="63"/>
    </location>
</feature>
<keyword evidence="4" id="KW-0411">Iron-sulfur</keyword>
<feature type="non-terminal residue" evidence="6">
    <location>
        <position position="63"/>
    </location>
</feature>
<gene>
    <name evidence="6" type="ORF">METZ01_LOCUS365072</name>
</gene>
<sequence length="63" mass="6809">VNQSGEHDLGNFSDLDNGELTACEVGDLEILVCRVDGRLYAIEDKCSHADTPLSEGRLSGFQV</sequence>
<dbReference type="InterPro" id="IPR036922">
    <property type="entry name" value="Rieske_2Fe-2S_sf"/>
</dbReference>
<dbReference type="PROSITE" id="PS51296">
    <property type="entry name" value="RIESKE"/>
    <property type="match status" value="1"/>
</dbReference>
<name>A0A382SSR2_9ZZZZ</name>
<accession>A0A382SSR2</accession>
<protein>
    <recommendedName>
        <fullName evidence="5">Rieske domain-containing protein</fullName>
    </recommendedName>
</protein>
<evidence type="ECO:0000256" key="2">
    <source>
        <dbReference type="ARBA" id="ARBA00022723"/>
    </source>
</evidence>
<keyword evidence="1" id="KW-0001">2Fe-2S</keyword>
<dbReference type="GO" id="GO:0051537">
    <property type="term" value="F:2 iron, 2 sulfur cluster binding"/>
    <property type="evidence" value="ECO:0007669"/>
    <property type="project" value="UniProtKB-KW"/>
</dbReference>
<dbReference type="Gene3D" id="2.102.10.10">
    <property type="entry name" value="Rieske [2Fe-2S] iron-sulphur domain"/>
    <property type="match status" value="1"/>
</dbReference>
<feature type="non-terminal residue" evidence="6">
    <location>
        <position position="1"/>
    </location>
</feature>
<keyword evidence="3" id="KW-0408">Iron</keyword>
<dbReference type="Pfam" id="PF00355">
    <property type="entry name" value="Rieske"/>
    <property type="match status" value="1"/>
</dbReference>
<dbReference type="SUPFAM" id="SSF50022">
    <property type="entry name" value="ISP domain"/>
    <property type="match status" value="1"/>
</dbReference>
<evidence type="ECO:0000259" key="5">
    <source>
        <dbReference type="PROSITE" id="PS51296"/>
    </source>
</evidence>
<dbReference type="InterPro" id="IPR017941">
    <property type="entry name" value="Rieske_2Fe-2S"/>
</dbReference>
<evidence type="ECO:0000313" key="6">
    <source>
        <dbReference type="EMBL" id="SVD12218.1"/>
    </source>
</evidence>